<reference evidence="5" key="1">
    <citation type="journal article" date="2019" name="Int. J. Syst. Evol. Microbiol.">
        <title>The Global Catalogue of Microorganisms (GCM) 10K type strain sequencing project: providing services to taxonomists for standard genome sequencing and annotation.</title>
        <authorList>
            <consortium name="The Broad Institute Genomics Platform"/>
            <consortium name="The Broad Institute Genome Sequencing Center for Infectious Disease"/>
            <person name="Wu L."/>
            <person name="Ma J."/>
        </authorList>
    </citation>
    <scope>NUCLEOTIDE SEQUENCE [LARGE SCALE GENOMIC DNA]</scope>
    <source>
        <strain evidence="5">CCUG 49018</strain>
    </source>
</reference>
<dbReference type="Gene3D" id="3.40.50.2300">
    <property type="match status" value="1"/>
</dbReference>
<evidence type="ECO:0000313" key="5">
    <source>
        <dbReference type="Proteomes" id="UP001597182"/>
    </source>
</evidence>
<organism evidence="4 5">
    <name type="scientific">Pseudonocardia benzenivorans</name>
    <dbReference type="NCBI Taxonomy" id="228005"/>
    <lineage>
        <taxon>Bacteria</taxon>
        <taxon>Bacillati</taxon>
        <taxon>Actinomycetota</taxon>
        <taxon>Actinomycetes</taxon>
        <taxon>Pseudonocardiales</taxon>
        <taxon>Pseudonocardiaceae</taxon>
        <taxon>Pseudonocardia</taxon>
    </lineage>
</organism>
<comment type="caution">
    <text evidence="4">The sequence shown here is derived from an EMBL/GenBank/DDBJ whole genome shotgun (WGS) entry which is preliminary data.</text>
</comment>
<keyword evidence="1" id="KW-0597">Phosphoprotein</keyword>
<evidence type="ECO:0000256" key="2">
    <source>
        <dbReference type="SAM" id="Phobius"/>
    </source>
</evidence>
<proteinExistence type="predicted"/>
<dbReference type="PROSITE" id="PS50110">
    <property type="entry name" value="RESPONSE_REGULATORY"/>
    <property type="match status" value="1"/>
</dbReference>
<dbReference type="Proteomes" id="UP001597182">
    <property type="component" value="Unassembled WGS sequence"/>
</dbReference>
<keyword evidence="2" id="KW-0472">Membrane</keyword>
<dbReference type="CDD" id="cd00156">
    <property type="entry name" value="REC"/>
    <property type="match status" value="1"/>
</dbReference>
<feature type="transmembrane region" description="Helical" evidence="2">
    <location>
        <begin position="6"/>
        <end position="25"/>
    </location>
</feature>
<gene>
    <name evidence="4" type="ORF">ACFQ34_03595</name>
</gene>
<feature type="domain" description="Response regulatory" evidence="3">
    <location>
        <begin position="96"/>
        <end position="213"/>
    </location>
</feature>
<name>A0ABW3VB75_9PSEU</name>
<keyword evidence="2" id="KW-0812">Transmembrane</keyword>
<accession>A0ABW3VB75</accession>
<dbReference type="SUPFAM" id="SSF52172">
    <property type="entry name" value="CheY-like"/>
    <property type="match status" value="1"/>
</dbReference>
<dbReference type="InterPro" id="IPR011006">
    <property type="entry name" value="CheY-like_superfamily"/>
</dbReference>
<dbReference type="EMBL" id="JBHTMB010000022">
    <property type="protein sequence ID" value="MFD1232359.1"/>
    <property type="molecule type" value="Genomic_DNA"/>
</dbReference>
<evidence type="ECO:0000313" key="4">
    <source>
        <dbReference type="EMBL" id="MFD1232359.1"/>
    </source>
</evidence>
<dbReference type="RefSeq" id="WP_013678407.1">
    <property type="nucleotide sequence ID" value="NZ_BAABKS010000019.1"/>
</dbReference>
<dbReference type="SMART" id="SM00448">
    <property type="entry name" value="REC"/>
    <property type="match status" value="1"/>
</dbReference>
<feature type="modified residue" description="4-aspartylphosphate" evidence="1">
    <location>
        <position position="146"/>
    </location>
</feature>
<evidence type="ECO:0000259" key="3">
    <source>
        <dbReference type="PROSITE" id="PS50110"/>
    </source>
</evidence>
<keyword evidence="2" id="KW-1133">Transmembrane helix</keyword>
<dbReference type="InterPro" id="IPR001789">
    <property type="entry name" value="Sig_transdc_resp-reg_receiver"/>
</dbReference>
<dbReference type="Pfam" id="PF00072">
    <property type="entry name" value="Response_reg"/>
    <property type="match status" value="1"/>
</dbReference>
<evidence type="ECO:0000256" key="1">
    <source>
        <dbReference type="PROSITE-ProRule" id="PRU00169"/>
    </source>
</evidence>
<keyword evidence="5" id="KW-1185">Reference proteome</keyword>
<sequence length="222" mass="23768">MLADVTSLISTILWPAVVLVALVLFRRPISKLLGSDNVTVKGPGGFELSASSREQAATALTKASEKPTATTLGRAEALSQVDVAARTMQEIGQRARALWVDDQPANNVYEAEALEAVGIDVELSTSTADALARVQRNPPYDVIISDMVRADDEQAGYDLLDALRSAGDLTPVVIYAGSRSAEHFNEAVRRGAEGSTNQPQELVGLVLRAVRRRRDAAANNRS</sequence>
<protein>
    <submittedName>
        <fullName evidence="4">Response regulator</fullName>
    </submittedName>
</protein>